<dbReference type="Gene3D" id="3.30.750.200">
    <property type="match status" value="1"/>
</dbReference>
<evidence type="ECO:0000256" key="5">
    <source>
        <dbReference type="ARBA" id="ARBA00022555"/>
    </source>
</evidence>
<keyword evidence="12" id="KW-0411">Iron-sulfur</keyword>
<dbReference type="InterPro" id="IPR007197">
    <property type="entry name" value="rSAM"/>
</dbReference>
<evidence type="ECO:0000256" key="10">
    <source>
        <dbReference type="ARBA" id="ARBA00022884"/>
    </source>
</evidence>
<evidence type="ECO:0000256" key="7">
    <source>
        <dbReference type="ARBA" id="ARBA00022691"/>
    </source>
</evidence>
<evidence type="ECO:0000256" key="13">
    <source>
        <dbReference type="ARBA" id="ARBA00023315"/>
    </source>
</evidence>
<reference evidence="18 19" key="1">
    <citation type="submission" date="2023-03" db="EMBL/GenBank/DDBJ databases">
        <title>WGS of Methanotrichaceae archaeon Mx.</title>
        <authorList>
            <person name="Sorokin D.Y."/>
            <person name="Merkel A.Y."/>
        </authorList>
    </citation>
    <scope>NUCLEOTIDE SEQUENCE [LARGE SCALE GENOMIC DNA]</scope>
    <source>
        <strain evidence="18 19">Mx</strain>
    </source>
</reference>
<accession>A0ABT5X9L4</accession>
<keyword evidence="13" id="KW-0012">Acyltransferase</keyword>
<dbReference type="SUPFAM" id="SSF102114">
    <property type="entry name" value="Radical SAM enzymes"/>
    <property type="match status" value="1"/>
</dbReference>
<name>A0ABT5X9L4_9EURY</name>
<feature type="domain" description="N-acetyltransferase" evidence="16">
    <location>
        <begin position="414"/>
        <end position="559"/>
    </location>
</feature>
<comment type="caution">
    <text evidence="18">The sequence shown here is derived from an EMBL/GenBank/DDBJ whole genome shotgun (WGS) entry which is preliminary data.</text>
</comment>
<dbReference type="PIRSF" id="PIRSF005669">
    <property type="entry name" value="Hist_AcTrfase_ELP3"/>
    <property type="match status" value="1"/>
</dbReference>
<proteinExistence type="inferred from homology"/>
<gene>
    <name evidence="18" type="ORF">P0O15_08850</name>
</gene>
<dbReference type="SFLD" id="SFLDF00344">
    <property type="entry name" value="ELP3-like"/>
    <property type="match status" value="1"/>
</dbReference>
<dbReference type="SFLD" id="SFLDG01086">
    <property type="entry name" value="elongater_protein-like"/>
    <property type="match status" value="1"/>
</dbReference>
<dbReference type="CDD" id="cd04301">
    <property type="entry name" value="NAT_SF"/>
    <property type="match status" value="1"/>
</dbReference>
<evidence type="ECO:0000313" key="19">
    <source>
        <dbReference type="Proteomes" id="UP001220010"/>
    </source>
</evidence>
<dbReference type="InterPro" id="IPR058240">
    <property type="entry name" value="rSAM_sf"/>
</dbReference>
<dbReference type="PROSITE" id="PS51186">
    <property type="entry name" value="GNAT"/>
    <property type="match status" value="1"/>
</dbReference>
<dbReference type="InterPro" id="IPR039661">
    <property type="entry name" value="ELP3"/>
</dbReference>
<dbReference type="SUPFAM" id="SSF55729">
    <property type="entry name" value="Acyl-CoA N-acyltransferases (Nat)"/>
    <property type="match status" value="1"/>
</dbReference>
<comment type="cofactor">
    <cofactor evidence="1">
        <name>[4Fe-4S] cluster</name>
        <dbReference type="ChEBI" id="CHEBI:49883"/>
    </cofactor>
</comment>
<evidence type="ECO:0000313" key="18">
    <source>
        <dbReference type="EMBL" id="MDF0591267.1"/>
    </source>
</evidence>
<dbReference type="Pfam" id="PF00583">
    <property type="entry name" value="Acetyltransf_1"/>
    <property type="match status" value="1"/>
</dbReference>
<protein>
    <recommendedName>
        <fullName evidence="14">tRNA carboxymethyluridine synthase</fullName>
        <ecNumber evidence="14">2.3.1.311</ecNumber>
    </recommendedName>
</protein>
<evidence type="ECO:0000259" key="16">
    <source>
        <dbReference type="PROSITE" id="PS51186"/>
    </source>
</evidence>
<keyword evidence="19" id="KW-1185">Reference proteome</keyword>
<dbReference type="EMBL" id="JARFPK010000033">
    <property type="protein sequence ID" value="MDF0591267.1"/>
    <property type="molecule type" value="Genomic_DNA"/>
</dbReference>
<evidence type="ECO:0000256" key="9">
    <source>
        <dbReference type="ARBA" id="ARBA00022723"/>
    </source>
</evidence>
<dbReference type="InterPro" id="IPR006638">
    <property type="entry name" value="Elp3/MiaA/NifB-like_rSAM"/>
</dbReference>
<comment type="catalytic activity">
    <reaction evidence="15">
        <text>uridine(34) in tRNA + acetyl-CoA + S-adenosyl-L-methionine + H2O = 5-(carboxymethyl)uridine(34) in tRNA + 5'-deoxyadenosine + L-methionine + CoA + 2 H(+)</text>
        <dbReference type="Rhea" id="RHEA:61020"/>
        <dbReference type="Rhea" id="RHEA-COMP:10407"/>
        <dbReference type="Rhea" id="RHEA-COMP:11727"/>
        <dbReference type="ChEBI" id="CHEBI:15377"/>
        <dbReference type="ChEBI" id="CHEBI:15378"/>
        <dbReference type="ChEBI" id="CHEBI:17319"/>
        <dbReference type="ChEBI" id="CHEBI:57287"/>
        <dbReference type="ChEBI" id="CHEBI:57288"/>
        <dbReference type="ChEBI" id="CHEBI:57844"/>
        <dbReference type="ChEBI" id="CHEBI:59789"/>
        <dbReference type="ChEBI" id="CHEBI:65315"/>
        <dbReference type="ChEBI" id="CHEBI:74882"/>
        <dbReference type="EC" id="2.3.1.311"/>
    </reaction>
    <physiologicalReaction direction="left-to-right" evidence="15">
        <dbReference type="Rhea" id="RHEA:61021"/>
    </physiologicalReaction>
</comment>
<dbReference type="Pfam" id="PF04055">
    <property type="entry name" value="Radical_SAM"/>
    <property type="match status" value="1"/>
</dbReference>
<keyword evidence="7" id="KW-0949">S-adenosyl-L-methionine</keyword>
<dbReference type="PANTHER" id="PTHR11135:SF7">
    <property type="entry name" value="TRNA URIDINE(34) ACETYLTRANSFERASE"/>
    <property type="match status" value="1"/>
</dbReference>
<evidence type="ECO:0000256" key="12">
    <source>
        <dbReference type="ARBA" id="ARBA00023014"/>
    </source>
</evidence>
<dbReference type="InterPro" id="IPR056591">
    <property type="entry name" value="ELP3-like_N"/>
</dbReference>
<feature type="domain" description="Radical SAM core" evidence="17">
    <location>
        <begin position="92"/>
        <end position="376"/>
    </location>
</feature>
<dbReference type="PROSITE" id="PS51918">
    <property type="entry name" value="RADICAL_SAM"/>
    <property type="match status" value="1"/>
</dbReference>
<evidence type="ECO:0000256" key="4">
    <source>
        <dbReference type="ARBA" id="ARBA00022485"/>
    </source>
</evidence>
<dbReference type="Gene3D" id="3.40.630.30">
    <property type="match status" value="1"/>
</dbReference>
<dbReference type="SFLD" id="SFLDS00029">
    <property type="entry name" value="Radical_SAM"/>
    <property type="match status" value="1"/>
</dbReference>
<keyword evidence="6" id="KW-0808">Transferase</keyword>
<evidence type="ECO:0000256" key="3">
    <source>
        <dbReference type="ARBA" id="ARBA00005494"/>
    </source>
</evidence>
<comment type="similarity">
    <text evidence="3">Belongs to the ELP3 family.</text>
</comment>
<dbReference type="RefSeq" id="WP_316967004.1">
    <property type="nucleotide sequence ID" value="NZ_JARFPK010000033.1"/>
</dbReference>
<dbReference type="Pfam" id="PF23613">
    <property type="entry name" value="ELP3_N"/>
    <property type="match status" value="1"/>
</dbReference>
<dbReference type="Proteomes" id="UP001220010">
    <property type="component" value="Unassembled WGS sequence"/>
</dbReference>
<evidence type="ECO:0000256" key="14">
    <source>
        <dbReference type="ARBA" id="ARBA00044771"/>
    </source>
</evidence>
<comment type="pathway">
    <text evidence="2">tRNA modification.</text>
</comment>
<keyword evidence="9" id="KW-0479">Metal-binding</keyword>
<dbReference type="InterPro" id="IPR016181">
    <property type="entry name" value="Acyl_CoA_acyltransferase"/>
</dbReference>
<organism evidence="18 19">
    <name type="scientific">Candidatus Methanocrinis natronophilus</name>
    <dbReference type="NCBI Taxonomy" id="3033396"/>
    <lineage>
        <taxon>Archaea</taxon>
        <taxon>Methanobacteriati</taxon>
        <taxon>Methanobacteriota</taxon>
        <taxon>Stenosarchaea group</taxon>
        <taxon>Methanomicrobia</taxon>
        <taxon>Methanotrichales</taxon>
        <taxon>Methanotrichaceae</taxon>
        <taxon>Methanocrinis</taxon>
    </lineage>
</organism>
<evidence type="ECO:0000256" key="6">
    <source>
        <dbReference type="ARBA" id="ARBA00022679"/>
    </source>
</evidence>
<evidence type="ECO:0000256" key="11">
    <source>
        <dbReference type="ARBA" id="ARBA00023004"/>
    </source>
</evidence>
<dbReference type="PANTHER" id="PTHR11135">
    <property type="entry name" value="HISTONE ACETYLTRANSFERASE-RELATED"/>
    <property type="match status" value="1"/>
</dbReference>
<evidence type="ECO:0000256" key="8">
    <source>
        <dbReference type="ARBA" id="ARBA00022694"/>
    </source>
</evidence>
<dbReference type="InterPro" id="IPR032432">
    <property type="entry name" value="Radical_SAM_C"/>
</dbReference>
<evidence type="ECO:0000256" key="15">
    <source>
        <dbReference type="ARBA" id="ARBA00047372"/>
    </source>
</evidence>
<keyword evidence="4" id="KW-0004">4Fe-4S</keyword>
<keyword evidence="5" id="KW-0820">tRNA-binding</keyword>
<keyword evidence="10" id="KW-0694">RNA-binding</keyword>
<keyword evidence="11" id="KW-0408">Iron</keyword>
<evidence type="ECO:0000256" key="2">
    <source>
        <dbReference type="ARBA" id="ARBA00005217"/>
    </source>
</evidence>
<dbReference type="EC" id="2.3.1.311" evidence="14"/>
<dbReference type="Pfam" id="PF16199">
    <property type="entry name" value="Radical_SAM_C"/>
    <property type="match status" value="1"/>
</dbReference>
<sequence length="566" mass="62826">MKTDQELKTDRGVTTDRGLKSDGEVKAALREIVDAVLTGQIASETDLDRWKRKIGREFSLSGIPKNSEILAEAYIGERSRLKLLVRKPTRTLSGVAVVAAMTSPAPCPHGVCVPCPGGVGRRDASPTPQSYTGREPAAMRAIQHGYDPYLQVKARLRQLEEIGHPVDKVDLIVMGGTITSRALGYQYWFVKRCLEAMNDHPSRDGTATSGQYRGGRRSFREVAAENETSRVRNVGTTFETRPDWCGPSQIRNMLHLGGTKVELGVQSTDDELLGKMRRGHSARDTIEANRSLRDAGLKVGFHMMPGLPGSDPQRDLASFRTLFDDEDWRPDYLKIYPALVVEGTDLYDLYLRGEYEPLEEDQAAQLLSRIKEMIPPYVRLQRVQRDIPAPSIAAGVKKSNLRQLAKERLLSRGGSCRCIRCREAGLRGVSQETEVSEREVIYRVCGGEERFLSYEADDGTLAAFLRLRLKETARVRELHVYGPLTPLGERGGWQHRGLGSALLAEAEEISLEAGYDSLFVTSGIGARPYYQRHGYILQEPYMVKGLDGPTARSSTLLQPGAHSGTQ</sequence>
<evidence type="ECO:0000256" key="1">
    <source>
        <dbReference type="ARBA" id="ARBA00001966"/>
    </source>
</evidence>
<evidence type="ECO:0000259" key="17">
    <source>
        <dbReference type="PROSITE" id="PS51918"/>
    </source>
</evidence>
<dbReference type="NCBIfam" id="TIGR01211">
    <property type="entry name" value="ELP3"/>
    <property type="match status" value="1"/>
</dbReference>
<keyword evidence="8" id="KW-0819">tRNA processing</keyword>
<dbReference type="InterPro" id="IPR000182">
    <property type="entry name" value="GNAT_dom"/>
</dbReference>
<dbReference type="InterPro" id="IPR034687">
    <property type="entry name" value="ELP3-like"/>
</dbReference>
<dbReference type="SMART" id="SM00729">
    <property type="entry name" value="Elp3"/>
    <property type="match status" value="1"/>
</dbReference>